<keyword evidence="1" id="KW-1133">Transmembrane helix</keyword>
<sequence>YFNMGKRCKDGLCVFFLALPGILFFPIRVLLLGLTLWLLVVGLITNIWNNVKTVPKAMVCQMKAIGQYINESSSENNYSEGNEDNMRNITAMYMETLEQVIGVPKKAITKLLSTYKGVSIDISGMDFSISLFNITLSARDVDDYLNQVDTNNYILNPNVTGIDNFSTISNKLRDVFDETTYSNLNLIILIVSATVFAASIVIVFIQAYCYFKQWKERNQSSCCRNLASSLFIMKECQTIFQQSIMIGALFLVAFVLWEFDSVIYRTLEVIRMEANLTTLIEGGSGFQVVLNDTSPRIRDLLHQKVPFLFTRNSTTFDYSFEIKTEPCLPVPLPPFKEGTRFVFLIVLFCAILILTLLTPFRRIFQSCICRVATAKRNNDDYQEAPQAESNV</sequence>
<dbReference type="InterPro" id="IPR012858">
    <property type="entry name" value="DC_STAMP-like"/>
</dbReference>
<evidence type="ECO:0000259" key="2">
    <source>
        <dbReference type="Pfam" id="PF07782"/>
    </source>
</evidence>
<keyword evidence="4" id="KW-1185">Reference proteome</keyword>
<gene>
    <name evidence="3" type="ORF">OFUS_LOCUS17577</name>
</gene>
<dbReference type="Pfam" id="PF07782">
    <property type="entry name" value="DC_STAMP"/>
    <property type="match status" value="1"/>
</dbReference>
<feature type="non-terminal residue" evidence="3">
    <location>
        <position position="1"/>
    </location>
</feature>
<dbReference type="AlphaFoldDB" id="A0A8S4PEG2"/>
<comment type="caution">
    <text evidence="3">The sequence shown here is derived from an EMBL/GenBank/DDBJ whole genome shotgun (WGS) entry which is preliminary data.</text>
</comment>
<keyword evidence="1" id="KW-0472">Membrane</keyword>
<feature type="transmembrane region" description="Helical" evidence="1">
    <location>
        <begin position="341"/>
        <end position="360"/>
    </location>
</feature>
<evidence type="ECO:0000313" key="3">
    <source>
        <dbReference type="EMBL" id="CAH1792633.1"/>
    </source>
</evidence>
<accession>A0A8S4PEG2</accession>
<name>A0A8S4PEG2_OWEFU</name>
<evidence type="ECO:0000313" key="4">
    <source>
        <dbReference type="Proteomes" id="UP000749559"/>
    </source>
</evidence>
<organism evidence="3 4">
    <name type="scientific">Owenia fusiformis</name>
    <name type="common">Polychaete worm</name>
    <dbReference type="NCBI Taxonomy" id="6347"/>
    <lineage>
        <taxon>Eukaryota</taxon>
        <taxon>Metazoa</taxon>
        <taxon>Spiralia</taxon>
        <taxon>Lophotrochozoa</taxon>
        <taxon>Annelida</taxon>
        <taxon>Polychaeta</taxon>
        <taxon>Sedentaria</taxon>
        <taxon>Canalipalpata</taxon>
        <taxon>Sabellida</taxon>
        <taxon>Oweniida</taxon>
        <taxon>Oweniidae</taxon>
        <taxon>Owenia</taxon>
    </lineage>
</organism>
<reference evidence="3" key="1">
    <citation type="submission" date="2022-03" db="EMBL/GenBank/DDBJ databases">
        <authorList>
            <person name="Martin C."/>
        </authorList>
    </citation>
    <scope>NUCLEOTIDE SEQUENCE</scope>
</reference>
<dbReference type="GO" id="GO:0016020">
    <property type="term" value="C:membrane"/>
    <property type="evidence" value="ECO:0007669"/>
    <property type="project" value="InterPro"/>
</dbReference>
<feature type="transmembrane region" description="Helical" evidence="1">
    <location>
        <begin position="239"/>
        <end position="257"/>
    </location>
</feature>
<feature type="transmembrane region" description="Helical" evidence="1">
    <location>
        <begin position="186"/>
        <end position="211"/>
    </location>
</feature>
<feature type="transmembrane region" description="Helical" evidence="1">
    <location>
        <begin position="12"/>
        <end position="40"/>
    </location>
</feature>
<dbReference type="EMBL" id="CAIIXF020000008">
    <property type="protein sequence ID" value="CAH1792633.1"/>
    <property type="molecule type" value="Genomic_DNA"/>
</dbReference>
<keyword evidence="1" id="KW-0812">Transmembrane</keyword>
<dbReference type="Proteomes" id="UP000749559">
    <property type="component" value="Unassembled WGS sequence"/>
</dbReference>
<evidence type="ECO:0000256" key="1">
    <source>
        <dbReference type="SAM" id="Phobius"/>
    </source>
</evidence>
<feature type="domain" description="Dendritic cell-specific transmembrane protein-like" evidence="2">
    <location>
        <begin position="225"/>
        <end position="369"/>
    </location>
</feature>
<protein>
    <recommendedName>
        <fullName evidence="2">Dendritic cell-specific transmembrane protein-like domain-containing protein</fullName>
    </recommendedName>
</protein>
<dbReference type="OrthoDB" id="6148521at2759"/>
<proteinExistence type="predicted"/>